<name>R7RYR5_PUNST</name>
<feature type="region of interest" description="Disordered" evidence="1">
    <location>
        <begin position="1"/>
        <end position="26"/>
    </location>
</feature>
<dbReference type="HOGENOM" id="CLU_623436_0_0_1"/>
<dbReference type="GeneID" id="18880445"/>
<dbReference type="EMBL" id="JH687720">
    <property type="protein sequence ID" value="EIN03235.1"/>
    <property type="molecule type" value="Genomic_DNA"/>
</dbReference>
<dbReference type="KEGG" id="psq:PUNSTDRAFT_139747"/>
<sequence length="440" mass="47100">RSPPRPPSHPARALEVPVPPPPPFAQPRARAAIAVAVALLPPPSVVCPLPSGCRQCGFARRSFHPRPYRHIPPRALTPPPQAFSPRARYSPSTEREPPTRSRSASPPPSRPLSPNAECEPPTRPRSAQLPAPVTCPIHECKPPMRSRSAPLLPLRPSFAQHRTRAANAVTLGVASSVGPSFAQCRVQVANAASLGAASTRPCRLLSVCARRSFLPPRSPVAQSRLRAANAVALGAASFTSRSPSPERELPTWFRSAYPLRQSAHLQGANAFDICCANALASARARVFVLECANALAPPCACSPAPGFAIAPLLDPQHSMANTSAFNCVNAATSAAPMRLMFAAPTRLLRTAPSPPPRQTANAPATSLPTLPFLAAATHRTRWPVQLRYWRVQSKRKLARFMIRARCIRHPPPGAPVLDPTLPSVLDSGAPSCSFPPRRRA</sequence>
<dbReference type="Proteomes" id="UP000054196">
    <property type="component" value="Unassembled WGS sequence"/>
</dbReference>
<feature type="non-terminal residue" evidence="2">
    <location>
        <position position="1"/>
    </location>
</feature>
<evidence type="ECO:0000313" key="3">
    <source>
        <dbReference type="Proteomes" id="UP000054196"/>
    </source>
</evidence>
<evidence type="ECO:0000256" key="1">
    <source>
        <dbReference type="SAM" id="MobiDB-lite"/>
    </source>
</evidence>
<proteinExistence type="predicted"/>
<dbReference type="OMA" id="IHECKPP"/>
<reference evidence="3" key="1">
    <citation type="journal article" date="2012" name="Science">
        <title>The Paleozoic origin of enzymatic lignin decomposition reconstructed from 31 fungal genomes.</title>
        <authorList>
            <person name="Floudas D."/>
            <person name="Binder M."/>
            <person name="Riley R."/>
            <person name="Barry K."/>
            <person name="Blanchette R.A."/>
            <person name="Henrissat B."/>
            <person name="Martinez A.T."/>
            <person name="Otillar R."/>
            <person name="Spatafora J.W."/>
            <person name="Yadav J.S."/>
            <person name="Aerts A."/>
            <person name="Benoit I."/>
            <person name="Boyd A."/>
            <person name="Carlson A."/>
            <person name="Copeland A."/>
            <person name="Coutinho P.M."/>
            <person name="de Vries R.P."/>
            <person name="Ferreira P."/>
            <person name="Findley K."/>
            <person name="Foster B."/>
            <person name="Gaskell J."/>
            <person name="Glotzer D."/>
            <person name="Gorecki P."/>
            <person name="Heitman J."/>
            <person name="Hesse C."/>
            <person name="Hori C."/>
            <person name="Igarashi K."/>
            <person name="Jurgens J.A."/>
            <person name="Kallen N."/>
            <person name="Kersten P."/>
            <person name="Kohler A."/>
            <person name="Kuees U."/>
            <person name="Kumar T.K.A."/>
            <person name="Kuo A."/>
            <person name="LaButti K."/>
            <person name="Larrondo L.F."/>
            <person name="Lindquist E."/>
            <person name="Ling A."/>
            <person name="Lombard V."/>
            <person name="Lucas S."/>
            <person name="Lundell T."/>
            <person name="Martin R."/>
            <person name="McLaughlin D.J."/>
            <person name="Morgenstern I."/>
            <person name="Morin E."/>
            <person name="Murat C."/>
            <person name="Nagy L.G."/>
            <person name="Nolan M."/>
            <person name="Ohm R.A."/>
            <person name="Patyshakuliyeva A."/>
            <person name="Rokas A."/>
            <person name="Ruiz-Duenas F.J."/>
            <person name="Sabat G."/>
            <person name="Salamov A."/>
            <person name="Samejima M."/>
            <person name="Schmutz J."/>
            <person name="Slot J.C."/>
            <person name="St John F."/>
            <person name="Stenlid J."/>
            <person name="Sun H."/>
            <person name="Sun S."/>
            <person name="Syed K."/>
            <person name="Tsang A."/>
            <person name="Wiebenga A."/>
            <person name="Young D."/>
            <person name="Pisabarro A."/>
            <person name="Eastwood D.C."/>
            <person name="Martin F."/>
            <person name="Cullen D."/>
            <person name="Grigoriev I.V."/>
            <person name="Hibbett D.S."/>
        </authorList>
    </citation>
    <scope>NUCLEOTIDE SEQUENCE [LARGE SCALE GENOMIC DNA]</scope>
    <source>
        <strain evidence="3">HHB-11173 SS5</strain>
    </source>
</reference>
<protein>
    <submittedName>
        <fullName evidence="2">Uncharacterized protein</fullName>
    </submittedName>
</protein>
<feature type="region of interest" description="Disordered" evidence="1">
    <location>
        <begin position="64"/>
        <end position="134"/>
    </location>
</feature>
<organism evidence="2 3">
    <name type="scientific">Punctularia strigosozonata (strain HHB-11173)</name>
    <name type="common">White-rot fungus</name>
    <dbReference type="NCBI Taxonomy" id="741275"/>
    <lineage>
        <taxon>Eukaryota</taxon>
        <taxon>Fungi</taxon>
        <taxon>Dikarya</taxon>
        <taxon>Basidiomycota</taxon>
        <taxon>Agaricomycotina</taxon>
        <taxon>Agaricomycetes</taxon>
        <taxon>Corticiales</taxon>
        <taxon>Punctulariaceae</taxon>
        <taxon>Punctularia</taxon>
    </lineage>
</organism>
<gene>
    <name evidence="2" type="ORF">PUNSTDRAFT_139747</name>
</gene>
<accession>R7RYR5</accession>
<dbReference type="RefSeq" id="XP_007389536.1">
    <property type="nucleotide sequence ID" value="XM_007389474.1"/>
</dbReference>
<keyword evidence="3" id="KW-1185">Reference proteome</keyword>
<evidence type="ECO:0000313" key="2">
    <source>
        <dbReference type="EMBL" id="EIN03235.1"/>
    </source>
</evidence>
<dbReference type="AlphaFoldDB" id="R7RYR5"/>